<dbReference type="GO" id="GO:0005794">
    <property type="term" value="C:Golgi apparatus"/>
    <property type="evidence" value="ECO:0007669"/>
    <property type="project" value="TreeGrafter"/>
</dbReference>
<dbReference type="GO" id="GO:0006892">
    <property type="term" value="P:post-Golgi vesicle-mediated transport"/>
    <property type="evidence" value="ECO:0007669"/>
    <property type="project" value="TreeGrafter"/>
</dbReference>
<keyword evidence="1" id="KW-0472">Membrane</keyword>
<keyword evidence="1" id="KW-0812">Transmembrane</keyword>
<reference evidence="2 3" key="1">
    <citation type="submission" date="2021-04" db="EMBL/GenBank/DDBJ databases">
        <authorList>
            <person name="De Guttry C."/>
            <person name="Zahm M."/>
            <person name="Klopp C."/>
            <person name="Cabau C."/>
            <person name="Louis A."/>
            <person name="Berthelot C."/>
            <person name="Parey E."/>
            <person name="Roest Crollius H."/>
            <person name="Montfort J."/>
            <person name="Robinson-Rechavi M."/>
            <person name="Bucao C."/>
            <person name="Bouchez O."/>
            <person name="Gislard M."/>
            <person name="Lluch J."/>
            <person name="Milhes M."/>
            <person name="Lampietro C."/>
            <person name="Lopez Roques C."/>
            <person name="Donnadieu C."/>
            <person name="Braasch I."/>
            <person name="Desvignes T."/>
            <person name="Postlethwait J."/>
            <person name="Bobe J."/>
            <person name="Wedekind C."/>
            <person name="Guiguen Y."/>
        </authorList>
    </citation>
    <scope>NUCLEOTIDE SEQUENCE [LARGE SCALE GENOMIC DNA]</scope>
    <source>
        <strain evidence="2">Cs_M1</strain>
        <tissue evidence="2">Blood</tissue>
    </source>
</reference>
<protein>
    <submittedName>
        <fullName evidence="2">Uncharacterized protein</fullName>
    </submittedName>
</protein>
<dbReference type="InterPro" id="IPR050310">
    <property type="entry name" value="VPS10-sortilin"/>
</dbReference>
<dbReference type="PANTHER" id="PTHR12106">
    <property type="entry name" value="SORTILIN RELATED"/>
    <property type="match status" value="1"/>
</dbReference>
<evidence type="ECO:0000313" key="3">
    <source>
        <dbReference type="Proteomes" id="UP001356427"/>
    </source>
</evidence>
<name>A0AAN8QT10_9TELE</name>
<keyword evidence="3" id="KW-1185">Reference proteome</keyword>
<dbReference type="Proteomes" id="UP001356427">
    <property type="component" value="Unassembled WGS sequence"/>
</dbReference>
<accession>A0AAN8QT10</accession>
<dbReference type="EMBL" id="JAGTTL010000027">
    <property type="protein sequence ID" value="KAK6300547.1"/>
    <property type="molecule type" value="Genomic_DNA"/>
</dbReference>
<gene>
    <name evidence="2" type="ORF">J4Q44_G00286450</name>
</gene>
<comment type="caution">
    <text evidence="2">The sequence shown here is derived from an EMBL/GenBank/DDBJ whole genome shotgun (WGS) entry which is preliminary data.</text>
</comment>
<evidence type="ECO:0000313" key="2">
    <source>
        <dbReference type="EMBL" id="KAK6300547.1"/>
    </source>
</evidence>
<dbReference type="GO" id="GO:0016020">
    <property type="term" value="C:membrane"/>
    <property type="evidence" value="ECO:0007669"/>
    <property type="project" value="TreeGrafter"/>
</dbReference>
<evidence type="ECO:0000256" key="1">
    <source>
        <dbReference type="SAM" id="Phobius"/>
    </source>
</evidence>
<proteinExistence type="predicted"/>
<sequence length="155" mass="17176">MKTKELSKQLSEILLSALNQNLVQFTLRPGVQVTVYAAHLSAAPLVDTSENHSGSAMLMLLSVVVLGLAIFVIYKFKRKIPGLNVYAQMQNEKEQEMMPSPVSLTESTLVSPNTPRELVTSPELMDTELNTRPIGCIKPHAHVKFSNELPTYINI</sequence>
<feature type="transmembrane region" description="Helical" evidence="1">
    <location>
        <begin position="54"/>
        <end position="74"/>
    </location>
</feature>
<dbReference type="PANTHER" id="PTHR12106:SF8">
    <property type="entry name" value="VPS10 DOMAIN-CONTAINING RECEPTOR SORCS1"/>
    <property type="match status" value="1"/>
</dbReference>
<organism evidence="2 3">
    <name type="scientific">Coregonus suidteri</name>
    <dbReference type="NCBI Taxonomy" id="861788"/>
    <lineage>
        <taxon>Eukaryota</taxon>
        <taxon>Metazoa</taxon>
        <taxon>Chordata</taxon>
        <taxon>Craniata</taxon>
        <taxon>Vertebrata</taxon>
        <taxon>Euteleostomi</taxon>
        <taxon>Actinopterygii</taxon>
        <taxon>Neopterygii</taxon>
        <taxon>Teleostei</taxon>
        <taxon>Protacanthopterygii</taxon>
        <taxon>Salmoniformes</taxon>
        <taxon>Salmonidae</taxon>
        <taxon>Coregoninae</taxon>
        <taxon>Coregonus</taxon>
    </lineage>
</organism>
<dbReference type="AlphaFoldDB" id="A0AAN8QT10"/>
<keyword evidence="1" id="KW-1133">Transmembrane helix</keyword>